<keyword evidence="3 6" id="KW-0812">Transmembrane</keyword>
<evidence type="ECO:0000256" key="1">
    <source>
        <dbReference type="ARBA" id="ARBA00004651"/>
    </source>
</evidence>
<dbReference type="PANTHER" id="PTHR32196">
    <property type="entry name" value="ABC TRANSPORTER PERMEASE PROTEIN YPHD-RELATED-RELATED"/>
    <property type="match status" value="1"/>
</dbReference>
<feature type="transmembrane region" description="Helical" evidence="6">
    <location>
        <begin position="249"/>
        <end position="269"/>
    </location>
</feature>
<accession>A0ABR7NMD6</accession>
<feature type="transmembrane region" description="Helical" evidence="6">
    <location>
        <begin position="302"/>
        <end position="321"/>
    </location>
</feature>
<proteinExistence type="predicted"/>
<name>A0ABR7NMD6_9FIRM</name>
<evidence type="ECO:0000256" key="5">
    <source>
        <dbReference type="ARBA" id="ARBA00023136"/>
    </source>
</evidence>
<sequence length="322" mass="33943">MQKGLLLSYDTKRKMSILYRRVGIFVIFVLMFIICCSVKPDVFLTKSNLINIMRQMTVVMLIAMSECMVLINGTNDLSPGATVALAGVIAATVYQSTHSLFLSIAISIFIGATVGFINGTLITTFAMPPFITTLATQQSARGLALVFTGGHTVDGIGKIVNLTQGRWFGIPICVYILIVVCALCYILIHKTKFGRYLYAIGSNITAAKASGVNVKQVRLLAYVIGGCITGLAAIIYASRVNSGQPAGGVGLEFQAITAAIIGGAGMSGGTGSVPGAMVGALIIGMLNNILTLCGISSYVQQILYGCIIAVAVIIDTVTKNYE</sequence>
<evidence type="ECO:0000256" key="4">
    <source>
        <dbReference type="ARBA" id="ARBA00022989"/>
    </source>
</evidence>
<feature type="transmembrane region" description="Helical" evidence="6">
    <location>
        <begin position="219"/>
        <end position="237"/>
    </location>
</feature>
<feature type="transmembrane region" description="Helical" evidence="6">
    <location>
        <begin position="167"/>
        <end position="188"/>
    </location>
</feature>
<feature type="transmembrane region" description="Helical" evidence="6">
    <location>
        <begin position="100"/>
        <end position="121"/>
    </location>
</feature>
<dbReference type="CDD" id="cd06579">
    <property type="entry name" value="TM_PBP1_transp_AraH_like"/>
    <property type="match status" value="1"/>
</dbReference>
<gene>
    <name evidence="7" type="ORF">H8717_14360</name>
</gene>
<evidence type="ECO:0000256" key="6">
    <source>
        <dbReference type="SAM" id="Phobius"/>
    </source>
</evidence>
<comment type="subcellular location">
    <subcellularLocation>
        <location evidence="1">Cell membrane</location>
        <topology evidence="1">Multi-pass membrane protein</topology>
    </subcellularLocation>
</comment>
<reference evidence="7 8" key="1">
    <citation type="submission" date="2020-08" db="EMBL/GenBank/DDBJ databases">
        <title>Genome public.</title>
        <authorList>
            <person name="Liu C."/>
            <person name="Sun Q."/>
        </authorList>
    </citation>
    <scope>NUCLEOTIDE SEQUENCE [LARGE SCALE GENOMIC DNA]</scope>
    <source>
        <strain evidence="7 8">BX1</strain>
    </source>
</reference>
<feature type="transmembrane region" description="Helical" evidence="6">
    <location>
        <begin position="77"/>
        <end position="94"/>
    </location>
</feature>
<protein>
    <submittedName>
        <fullName evidence="7">ABC transporter permease</fullName>
    </submittedName>
</protein>
<keyword evidence="4 6" id="KW-1133">Transmembrane helix</keyword>
<keyword evidence="8" id="KW-1185">Reference proteome</keyword>
<evidence type="ECO:0000313" key="7">
    <source>
        <dbReference type="EMBL" id="MBC8577580.1"/>
    </source>
</evidence>
<dbReference type="Proteomes" id="UP000658131">
    <property type="component" value="Unassembled WGS sequence"/>
</dbReference>
<feature type="transmembrane region" description="Helical" evidence="6">
    <location>
        <begin position="21"/>
        <end position="40"/>
    </location>
</feature>
<dbReference type="RefSeq" id="WP_262400972.1">
    <property type="nucleotide sequence ID" value="NZ_JACRTB010000037.1"/>
</dbReference>
<keyword evidence="5 6" id="KW-0472">Membrane</keyword>
<organism evidence="7 8">
    <name type="scientific">Yanshouia hominis</name>
    <dbReference type="NCBI Taxonomy" id="2763673"/>
    <lineage>
        <taxon>Bacteria</taxon>
        <taxon>Bacillati</taxon>
        <taxon>Bacillota</taxon>
        <taxon>Clostridia</taxon>
        <taxon>Eubacteriales</taxon>
        <taxon>Oscillospiraceae</taxon>
        <taxon>Yanshouia</taxon>
    </lineage>
</organism>
<evidence type="ECO:0000256" key="3">
    <source>
        <dbReference type="ARBA" id="ARBA00022692"/>
    </source>
</evidence>
<keyword evidence="2" id="KW-1003">Cell membrane</keyword>
<dbReference type="Pfam" id="PF02653">
    <property type="entry name" value="BPD_transp_2"/>
    <property type="match status" value="1"/>
</dbReference>
<dbReference type="EMBL" id="JACRTB010000037">
    <property type="protein sequence ID" value="MBC8577580.1"/>
    <property type="molecule type" value="Genomic_DNA"/>
</dbReference>
<comment type="caution">
    <text evidence="7">The sequence shown here is derived from an EMBL/GenBank/DDBJ whole genome shotgun (WGS) entry which is preliminary data.</text>
</comment>
<dbReference type="InterPro" id="IPR001851">
    <property type="entry name" value="ABC_transp_permease"/>
</dbReference>
<evidence type="ECO:0000256" key="2">
    <source>
        <dbReference type="ARBA" id="ARBA00022475"/>
    </source>
</evidence>
<evidence type="ECO:0000313" key="8">
    <source>
        <dbReference type="Proteomes" id="UP000658131"/>
    </source>
</evidence>